<dbReference type="InterPro" id="IPR036770">
    <property type="entry name" value="Ankyrin_rpt-contain_sf"/>
</dbReference>
<gene>
    <name evidence="1" type="ORF">GMRT_15624</name>
</gene>
<protein>
    <submittedName>
        <fullName evidence="1">Ankyrin repeat protein 1</fullName>
    </submittedName>
</protein>
<accession>A0A4Z1SV21</accession>
<evidence type="ECO:0000313" key="2">
    <source>
        <dbReference type="Proteomes" id="UP000315496"/>
    </source>
</evidence>
<dbReference type="PANTHER" id="PTHR24120:SF4">
    <property type="entry name" value="GH07239P"/>
    <property type="match status" value="1"/>
</dbReference>
<dbReference type="AlphaFoldDB" id="A0A4Z1SV21"/>
<evidence type="ECO:0000313" key="1">
    <source>
        <dbReference type="EMBL" id="TNJ28785.1"/>
    </source>
</evidence>
<dbReference type="Gene3D" id="1.25.40.20">
    <property type="entry name" value="Ankyrin repeat-containing domain"/>
    <property type="match status" value="1"/>
</dbReference>
<dbReference type="InterPro" id="IPR002110">
    <property type="entry name" value="Ankyrin_rpt"/>
</dbReference>
<organism evidence="1 2">
    <name type="scientific">Giardia muris</name>
    <dbReference type="NCBI Taxonomy" id="5742"/>
    <lineage>
        <taxon>Eukaryota</taxon>
        <taxon>Metamonada</taxon>
        <taxon>Diplomonadida</taxon>
        <taxon>Hexamitidae</taxon>
        <taxon>Giardiinae</taxon>
        <taxon>Giardia</taxon>
    </lineage>
</organism>
<dbReference type="EMBL" id="VDLU01000002">
    <property type="protein sequence ID" value="TNJ28785.1"/>
    <property type="molecule type" value="Genomic_DNA"/>
</dbReference>
<dbReference type="SMART" id="SM00248">
    <property type="entry name" value="ANK"/>
    <property type="match status" value="3"/>
</dbReference>
<dbReference type="VEuPathDB" id="GiardiaDB:GMRT_15624"/>
<sequence>MSSPQPKTWFDAVTAGDVRRVRHLARHMARTRDMRGETALMYAVQQGNIELTRILEPFECGCVNRRGETALILAIYARNVEAVAILAPSEASIILPDLSTALHVAVANEYYHGARILYPYLRSIPDGTGNVALPPDFHSFSEAEFRRYAHGVASRPPQSLGYASAVRPVTTTGLALSGNPDFVSRSNFDHQVPQVPQIPVSTGPALCPYVPPQLDTMSIGTSMDMDMDDSHDVGFTVETLDLLGTDSPDANARQAHADIFPEQGAKGVRFEGLDDSGPLNTAELNLDMDLNIDVEPEGSTQAQERLVEEDLVLWNRRVTEELDARINRVKSGTIAERLLATLPLLEPDQVILAIAPNEGVEGPLFCTLTPFLFDSSIDYARFEKCRGVDRARLRACMASRTSVGCHAIMPIVILFTVQDGTGDGAATQDTHALVGWPSEHEAYAHLERSTQMGTHTLTAFDYNVALSTLATNFQRAFLPHAGDLLDCRFLACSTAHGAGYLLERASTPGKRVIYAQMDQECDEARLGYRLRPYVVVRVDNPDRAEVLVVISLLAGINAWLLSEAELRGLSPPRNLIYQRE</sequence>
<name>A0A4Z1SV21_GIAMU</name>
<dbReference type="SUPFAM" id="SSF48403">
    <property type="entry name" value="Ankyrin repeat"/>
    <property type="match status" value="1"/>
</dbReference>
<keyword evidence="2" id="KW-1185">Reference proteome</keyword>
<dbReference type="PANTHER" id="PTHR24120">
    <property type="entry name" value="GH07239P"/>
    <property type="match status" value="1"/>
</dbReference>
<proteinExistence type="predicted"/>
<dbReference type="Proteomes" id="UP000315496">
    <property type="component" value="Chromosome 2"/>
</dbReference>
<reference evidence="1 2" key="1">
    <citation type="submission" date="2019-05" db="EMBL/GenBank/DDBJ databases">
        <title>The compact genome of Giardia muris reveals important steps in the evolution of intestinal protozoan parasites.</title>
        <authorList>
            <person name="Xu F."/>
            <person name="Jimenez-Gonzalez A."/>
            <person name="Einarsson E."/>
            <person name="Astvaldsson A."/>
            <person name="Peirasmaki D."/>
            <person name="Eckmann L."/>
            <person name="Andersson J.O."/>
            <person name="Svard S.G."/>
            <person name="Jerlstrom-Hultqvist J."/>
        </authorList>
    </citation>
    <scope>NUCLEOTIDE SEQUENCE [LARGE SCALE GENOMIC DNA]</scope>
    <source>
        <strain evidence="1 2">Roberts-Thomson</strain>
    </source>
</reference>
<comment type="caution">
    <text evidence="1">The sequence shown here is derived from an EMBL/GenBank/DDBJ whole genome shotgun (WGS) entry which is preliminary data.</text>
</comment>
<dbReference type="Pfam" id="PF12796">
    <property type="entry name" value="Ank_2"/>
    <property type="match status" value="1"/>
</dbReference>